<gene>
    <name evidence="6" type="ORF">CHYS00102_LOCUS25438</name>
</gene>
<dbReference type="InterPro" id="IPR001063">
    <property type="entry name" value="Ribosomal_uL22"/>
</dbReference>
<keyword evidence="5" id="KW-0175">Coiled coil</keyword>
<dbReference type="SUPFAM" id="SSF54843">
    <property type="entry name" value="Ribosomal protein L22"/>
    <property type="match status" value="1"/>
</dbReference>
<evidence type="ECO:0000313" key="6">
    <source>
        <dbReference type="EMBL" id="CAD8898224.1"/>
    </source>
</evidence>
<dbReference type="GO" id="GO:0006412">
    <property type="term" value="P:translation"/>
    <property type="evidence" value="ECO:0007669"/>
    <property type="project" value="InterPro"/>
</dbReference>
<organism evidence="6">
    <name type="scientific">Corethron hystrix</name>
    <dbReference type="NCBI Taxonomy" id="216773"/>
    <lineage>
        <taxon>Eukaryota</taxon>
        <taxon>Sar</taxon>
        <taxon>Stramenopiles</taxon>
        <taxon>Ochrophyta</taxon>
        <taxon>Bacillariophyta</taxon>
        <taxon>Coscinodiscophyceae</taxon>
        <taxon>Corethrophycidae</taxon>
        <taxon>Corethrales</taxon>
        <taxon>Corethraceae</taxon>
        <taxon>Corethron</taxon>
    </lineage>
</organism>
<dbReference type="InterPro" id="IPR036394">
    <property type="entry name" value="Ribosomal_uL22_sf"/>
</dbReference>
<proteinExistence type="inferred from homology"/>
<feature type="coiled-coil region" evidence="5">
    <location>
        <begin position="254"/>
        <end position="284"/>
    </location>
</feature>
<dbReference type="Gene3D" id="3.90.470.10">
    <property type="entry name" value="Ribosomal protein L22/L17"/>
    <property type="match status" value="1"/>
</dbReference>
<evidence type="ECO:0000256" key="5">
    <source>
        <dbReference type="SAM" id="Coils"/>
    </source>
</evidence>
<dbReference type="PANTHER" id="PTHR13501">
    <property type="entry name" value="CHLOROPLAST 50S RIBOSOMAL PROTEIN L22-RELATED"/>
    <property type="match status" value="1"/>
</dbReference>
<dbReference type="EMBL" id="HBFR01034871">
    <property type="protein sequence ID" value="CAD8898224.1"/>
    <property type="molecule type" value="Transcribed_RNA"/>
</dbReference>
<keyword evidence="3 4" id="KW-0687">Ribonucleoprotein</keyword>
<name>A0A7S1BVC6_9STRA</name>
<dbReference type="InterPro" id="IPR047867">
    <property type="entry name" value="Ribosomal_uL22_bac/org-type"/>
</dbReference>
<evidence type="ECO:0000256" key="2">
    <source>
        <dbReference type="ARBA" id="ARBA00022980"/>
    </source>
</evidence>
<dbReference type="GO" id="GO:0015934">
    <property type="term" value="C:large ribosomal subunit"/>
    <property type="evidence" value="ECO:0007669"/>
    <property type="project" value="InterPro"/>
</dbReference>
<dbReference type="AlphaFoldDB" id="A0A7S1BVC6"/>
<protein>
    <recommendedName>
        <fullName evidence="7">50S ribosomal protein L22, chloroplastic</fullName>
    </recommendedName>
</protein>
<evidence type="ECO:0008006" key="7">
    <source>
        <dbReference type="Google" id="ProtNLM"/>
    </source>
</evidence>
<dbReference type="GO" id="GO:0003735">
    <property type="term" value="F:structural constituent of ribosome"/>
    <property type="evidence" value="ECO:0007669"/>
    <property type="project" value="InterPro"/>
</dbReference>
<dbReference type="Pfam" id="PF00237">
    <property type="entry name" value="Ribosomal_L22"/>
    <property type="match status" value="1"/>
</dbReference>
<evidence type="ECO:0000256" key="3">
    <source>
        <dbReference type="ARBA" id="ARBA00023274"/>
    </source>
</evidence>
<keyword evidence="2 4" id="KW-0689">Ribosomal protein</keyword>
<reference evidence="6" key="1">
    <citation type="submission" date="2021-01" db="EMBL/GenBank/DDBJ databases">
        <authorList>
            <person name="Corre E."/>
            <person name="Pelletier E."/>
            <person name="Niang G."/>
            <person name="Scheremetjew M."/>
            <person name="Finn R."/>
            <person name="Kale V."/>
            <person name="Holt S."/>
            <person name="Cochrane G."/>
            <person name="Meng A."/>
            <person name="Brown T."/>
            <person name="Cohen L."/>
        </authorList>
    </citation>
    <scope>NUCLEOTIDE SEQUENCE</scope>
    <source>
        <strain evidence="6">308</strain>
    </source>
</reference>
<evidence type="ECO:0000256" key="4">
    <source>
        <dbReference type="RuleBase" id="RU004005"/>
    </source>
</evidence>
<sequence>MSAARVLIHKIPALSAQHRSLSHVWRAMASGRGDISILKGAGSNIDRIASSKYLSTSTNTSSDPIAPTALHDAGYVPEGADDITDPLEYYVSPFPPSAHRTTQRKFGQLLPHVVQKRLAALRTYAGRQNDLRHSPWRLNLVCSLAARADDLPESLKQLRFCIKSRAPLVASVLRRTSNLADMRDGLQPSQLEVAECFATKGVHLKRIDIKGRGRFGKKERGHSHMRVVLREIDFDVKIASARTPGERRKWIRKKAAADADAAVARKEREELEAMQRAYDAQAAKS</sequence>
<comment type="similarity">
    <text evidence="1 4">Belongs to the universal ribosomal protein uL22 family.</text>
</comment>
<accession>A0A7S1BVC6</accession>
<dbReference type="PANTHER" id="PTHR13501:SF10">
    <property type="entry name" value="LARGE RIBOSOMAL SUBUNIT PROTEIN UL22M"/>
    <property type="match status" value="1"/>
</dbReference>
<evidence type="ECO:0000256" key="1">
    <source>
        <dbReference type="ARBA" id="ARBA00009451"/>
    </source>
</evidence>